<evidence type="ECO:0000256" key="5">
    <source>
        <dbReference type="HAMAP-Rule" id="MF_00532"/>
    </source>
</evidence>
<dbReference type="Gene3D" id="3.30.230.10">
    <property type="match status" value="1"/>
</dbReference>
<accession>A0A841ELD7</accession>
<dbReference type="RefSeq" id="WP_184129677.1">
    <property type="nucleotide sequence ID" value="NZ_JACHKT010000002.1"/>
</dbReference>
<evidence type="ECO:0000256" key="6">
    <source>
        <dbReference type="RuleBase" id="RU003815"/>
    </source>
</evidence>
<keyword evidence="3 5" id="KW-0687">Ribonucleoprotein</keyword>
<dbReference type="InterPro" id="IPR023035">
    <property type="entry name" value="Ribosomal_uS9_bac/plastid"/>
</dbReference>
<feature type="region of interest" description="Disordered" evidence="7">
    <location>
        <begin position="96"/>
        <end position="129"/>
    </location>
</feature>
<dbReference type="HAMAP" id="MF_00532_B">
    <property type="entry name" value="Ribosomal_uS9_B"/>
    <property type="match status" value="1"/>
</dbReference>
<protein>
    <recommendedName>
        <fullName evidence="4 5">Small ribosomal subunit protein uS9</fullName>
    </recommendedName>
</protein>
<organism evidence="8 9">
    <name type="scientific">Arcicella rosea</name>
    <dbReference type="NCBI Taxonomy" id="502909"/>
    <lineage>
        <taxon>Bacteria</taxon>
        <taxon>Pseudomonadati</taxon>
        <taxon>Bacteroidota</taxon>
        <taxon>Cytophagia</taxon>
        <taxon>Cytophagales</taxon>
        <taxon>Flectobacillaceae</taxon>
        <taxon>Arcicella</taxon>
    </lineage>
</organism>
<dbReference type="NCBIfam" id="NF001099">
    <property type="entry name" value="PRK00132.1"/>
    <property type="match status" value="1"/>
</dbReference>
<reference evidence="8 9" key="1">
    <citation type="submission" date="2020-08" db="EMBL/GenBank/DDBJ databases">
        <title>Functional genomics of gut bacteria from endangered species of beetles.</title>
        <authorList>
            <person name="Carlos-Shanley C."/>
        </authorList>
    </citation>
    <scope>NUCLEOTIDE SEQUENCE [LARGE SCALE GENOMIC DNA]</scope>
    <source>
        <strain evidence="8 9">S00070</strain>
    </source>
</reference>
<dbReference type="InterPro" id="IPR000754">
    <property type="entry name" value="Ribosomal_uS9"/>
</dbReference>
<evidence type="ECO:0000313" key="9">
    <source>
        <dbReference type="Proteomes" id="UP000524404"/>
    </source>
</evidence>
<dbReference type="FunFam" id="3.30.230.10:FF:000001">
    <property type="entry name" value="30S ribosomal protein S9"/>
    <property type="match status" value="1"/>
</dbReference>
<comment type="caution">
    <text evidence="8">The sequence shown here is derived from an EMBL/GenBank/DDBJ whole genome shotgun (WGS) entry which is preliminary data.</text>
</comment>
<sequence>MAEVTNTLGRRKTAVARLYMTPGNGTILVNGRALNEYFPSEILQIIVNQPFALTKTEGSYDIKANLDGGGIKGQAEALRLAISRALQEIDPERRPALKKEGFLTRDPRMVERKKPGRKKARRKFQFSKR</sequence>
<dbReference type="InterPro" id="IPR014721">
    <property type="entry name" value="Ribsml_uS5_D2-typ_fold_subgr"/>
</dbReference>
<dbReference type="SUPFAM" id="SSF54211">
    <property type="entry name" value="Ribosomal protein S5 domain 2-like"/>
    <property type="match status" value="1"/>
</dbReference>
<dbReference type="Pfam" id="PF00380">
    <property type="entry name" value="Ribosomal_S9"/>
    <property type="match status" value="1"/>
</dbReference>
<dbReference type="InterPro" id="IPR020568">
    <property type="entry name" value="Ribosomal_Su5_D2-typ_SF"/>
</dbReference>
<evidence type="ECO:0000256" key="7">
    <source>
        <dbReference type="SAM" id="MobiDB-lite"/>
    </source>
</evidence>
<dbReference type="GO" id="GO:0022627">
    <property type="term" value="C:cytosolic small ribosomal subunit"/>
    <property type="evidence" value="ECO:0007669"/>
    <property type="project" value="TreeGrafter"/>
</dbReference>
<keyword evidence="2 5" id="KW-0689">Ribosomal protein</keyword>
<dbReference type="EMBL" id="JACHKT010000002">
    <property type="protein sequence ID" value="MBB6001843.1"/>
    <property type="molecule type" value="Genomic_DNA"/>
</dbReference>
<dbReference type="GO" id="GO:0003735">
    <property type="term" value="F:structural constituent of ribosome"/>
    <property type="evidence" value="ECO:0007669"/>
    <property type="project" value="InterPro"/>
</dbReference>
<evidence type="ECO:0000256" key="4">
    <source>
        <dbReference type="ARBA" id="ARBA00035259"/>
    </source>
</evidence>
<name>A0A841ELD7_9BACT</name>
<feature type="compositionally biased region" description="Basic residues" evidence="7">
    <location>
        <begin position="114"/>
        <end position="129"/>
    </location>
</feature>
<proteinExistence type="inferred from homology"/>
<feature type="compositionally biased region" description="Basic and acidic residues" evidence="7">
    <location>
        <begin position="96"/>
        <end position="113"/>
    </location>
</feature>
<dbReference type="PANTHER" id="PTHR21569">
    <property type="entry name" value="RIBOSOMAL PROTEIN S9"/>
    <property type="match status" value="1"/>
</dbReference>
<dbReference type="AlphaFoldDB" id="A0A841ELD7"/>
<dbReference type="PROSITE" id="PS00360">
    <property type="entry name" value="RIBOSOMAL_S9"/>
    <property type="match status" value="1"/>
</dbReference>
<gene>
    <name evidence="5" type="primary">rpsI</name>
    <name evidence="8" type="ORF">HNP25_000483</name>
</gene>
<dbReference type="GO" id="GO:0003723">
    <property type="term" value="F:RNA binding"/>
    <property type="evidence" value="ECO:0007669"/>
    <property type="project" value="TreeGrafter"/>
</dbReference>
<dbReference type="PANTHER" id="PTHR21569:SF1">
    <property type="entry name" value="SMALL RIBOSOMAL SUBUNIT PROTEIN US9M"/>
    <property type="match status" value="1"/>
</dbReference>
<dbReference type="Proteomes" id="UP000524404">
    <property type="component" value="Unassembled WGS sequence"/>
</dbReference>
<dbReference type="InterPro" id="IPR020574">
    <property type="entry name" value="Ribosomal_uS9_CS"/>
</dbReference>
<comment type="similarity">
    <text evidence="1 5 6">Belongs to the universal ribosomal protein uS9 family.</text>
</comment>
<evidence type="ECO:0000313" key="8">
    <source>
        <dbReference type="EMBL" id="MBB6001843.1"/>
    </source>
</evidence>
<dbReference type="GO" id="GO:0006412">
    <property type="term" value="P:translation"/>
    <property type="evidence" value="ECO:0007669"/>
    <property type="project" value="UniProtKB-UniRule"/>
</dbReference>
<evidence type="ECO:0000256" key="1">
    <source>
        <dbReference type="ARBA" id="ARBA00005251"/>
    </source>
</evidence>
<keyword evidence="9" id="KW-1185">Reference proteome</keyword>
<evidence type="ECO:0000256" key="3">
    <source>
        <dbReference type="ARBA" id="ARBA00023274"/>
    </source>
</evidence>
<evidence type="ECO:0000256" key="2">
    <source>
        <dbReference type="ARBA" id="ARBA00022980"/>
    </source>
</evidence>